<feature type="transmembrane region" description="Helical" evidence="9">
    <location>
        <begin position="216"/>
        <end position="236"/>
    </location>
</feature>
<dbReference type="InterPro" id="IPR038407">
    <property type="entry name" value="v-SNARE_N_sf"/>
</dbReference>
<keyword evidence="6" id="KW-0175">Coiled coil</keyword>
<feature type="domain" description="T-SNARE coiled-coil homology" evidence="10">
    <location>
        <begin position="144"/>
        <end position="206"/>
    </location>
</feature>
<feature type="region of interest" description="Disordered" evidence="8">
    <location>
        <begin position="1"/>
        <end position="21"/>
    </location>
</feature>
<dbReference type="AlphaFoldDB" id="A0A8J4F131"/>
<evidence type="ECO:0000313" key="11">
    <source>
        <dbReference type="EMBL" id="GIL53418.1"/>
    </source>
</evidence>
<dbReference type="GO" id="GO:0000149">
    <property type="term" value="F:SNARE binding"/>
    <property type="evidence" value="ECO:0007669"/>
    <property type="project" value="TreeGrafter"/>
</dbReference>
<comment type="caution">
    <text evidence="11">The sequence shown here is derived from an EMBL/GenBank/DDBJ whole genome shotgun (WGS) entry which is preliminary data.</text>
</comment>
<dbReference type="InterPro" id="IPR000727">
    <property type="entry name" value="T_SNARE_dom"/>
</dbReference>
<dbReference type="CDD" id="cd15861">
    <property type="entry name" value="SNARE_SNAP25N_23N_29N_SEC9N"/>
    <property type="match status" value="1"/>
</dbReference>
<dbReference type="GO" id="GO:0015031">
    <property type="term" value="P:protein transport"/>
    <property type="evidence" value="ECO:0007669"/>
    <property type="project" value="UniProtKB-KW"/>
</dbReference>
<dbReference type="PROSITE" id="PS50192">
    <property type="entry name" value="T_SNARE"/>
    <property type="match status" value="1"/>
</dbReference>
<accession>A0A8J4F131</accession>
<evidence type="ECO:0000313" key="12">
    <source>
        <dbReference type="Proteomes" id="UP000747399"/>
    </source>
</evidence>
<dbReference type="GO" id="GO:0005484">
    <property type="term" value="F:SNAP receptor activity"/>
    <property type="evidence" value="ECO:0007669"/>
    <property type="project" value="InterPro"/>
</dbReference>
<feature type="compositionally biased region" description="Basic and acidic residues" evidence="8">
    <location>
        <begin position="1"/>
        <end position="10"/>
    </location>
</feature>
<evidence type="ECO:0000256" key="3">
    <source>
        <dbReference type="ARBA" id="ARBA00022692"/>
    </source>
</evidence>
<dbReference type="Proteomes" id="UP000747399">
    <property type="component" value="Unassembled WGS sequence"/>
</dbReference>
<dbReference type="EMBL" id="BNCO01000015">
    <property type="protein sequence ID" value="GIL53418.1"/>
    <property type="molecule type" value="Genomic_DNA"/>
</dbReference>
<evidence type="ECO:0000256" key="8">
    <source>
        <dbReference type="SAM" id="MobiDB-lite"/>
    </source>
</evidence>
<name>A0A8J4F131_9CHLO</name>
<evidence type="ECO:0000256" key="7">
    <source>
        <dbReference type="ARBA" id="ARBA00023136"/>
    </source>
</evidence>
<keyword evidence="4" id="KW-0653">Protein transport</keyword>
<dbReference type="Gene3D" id="1.20.58.400">
    <property type="entry name" value="t-snare proteins"/>
    <property type="match status" value="1"/>
</dbReference>
<sequence length="292" mass="32307">MPPKAAKDEEPPVAEEEIAFQRTEYEEQCDRIFKDLDRAFKKLHKTSKPEKIHAQIKDITAKLKQAKALIKEFEREARTEGIPPNELAARKKVMASELNGFIAMKNEFAQAEGNKGDLLSGGQPGESELRLEAMSMQQLMVKGRKDIEDINQTLNRAQRVAEETHQVGTALGQTLDDQTKKLDGIMNDLNEIQFTMKKASQIIRDITRGLLTDKCIAFLLLLVVLGVVAIIVLKIINPNKKKVQEGANAAIGKVNETLGSIIGGNSPPPSGAARRMLVQKVLLHVLELNATL</sequence>
<dbReference type="GO" id="GO:0031201">
    <property type="term" value="C:SNARE complex"/>
    <property type="evidence" value="ECO:0007669"/>
    <property type="project" value="InterPro"/>
</dbReference>
<protein>
    <recommendedName>
        <fullName evidence="10">t-SNARE coiled-coil homology domain-containing protein</fullName>
    </recommendedName>
</protein>
<dbReference type="PANTHER" id="PTHR21230:SF79">
    <property type="entry name" value="T-SNARE COILED-COIL HOMOLOGY DOMAIN-CONTAINING PROTEIN"/>
    <property type="match status" value="1"/>
</dbReference>
<reference evidence="11" key="1">
    <citation type="journal article" date="2021" name="Proc. Natl. Acad. Sci. U.S.A.">
        <title>Three genomes in the algal genus Volvox reveal the fate of a haploid sex-determining region after a transition to homothallism.</title>
        <authorList>
            <person name="Yamamoto K."/>
            <person name="Hamaji T."/>
            <person name="Kawai-Toyooka H."/>
            <person name="Matsuzaki R."/>
            <person name="Takahashi F."/>
            <person name="Nishimura Y."/>
            <person name="Kawachi M."/>
            <person name="Noguchi H."/>
            <person name="Minakuchi Y."/>
            <person name="Umen J.G."/>
            <person name="Toyoda A."/>
            <person name="Nozaki H."/>
        </authorList>
    </citation>
    <scope>NUCLEOTIDE SEQUENCE</scope>
    <source>
        <strain evidence="11">NIES-3780</strain>
    </source>
</reference>
<keyword evidence="3 9" id="KW-0812">Transmembrane</keyword>
<evidence type="ECO:0000256" key="6">
    <source>
        <dbReference type="ARBA" id="ARBA00023054"/>
    </source>
</evidence>
<dbReference type="GO" id="GO:0031902">
    <property type="term" value="C:late endosome membrane"/>
    <property type="evidence" value="ECO:0007669"/>
    <property type="project" value="TreeGrafter"/>
</dbReference>
<dbReference type="GO" id="GO:0006906">
    <property type="term" value="P:vesicle fusion"/>
    <property type="evidence" value="ECO:0007669"/>
    <property type="project" value="TreeGrafter"/>
</dbReference>
<proteinExistence type="predicted"/>
<evidence type="ECO:0000256" key="4">
    <source>
        <dbReference type="ARBA" id="ARBA00022927"/>
    </source>
</evidence>
<dbReference type="SUPFAM" id="SSF58038">
    <property type="entry name" value="SNARE fusion complex"/>
    <property type="match status" value="1"/>
</dbReference>
<evidence type="ECO:0000256" key="5">
    <source>
        <dbReference type="ARBA" id="ARBA00022989"/>
    </source>
</evidence>
<dbReference type="Gene3D" id="1.20.5.110">
    <property type="match status" value="1"/>
</dbReference>
<evidence type="ECO:0000256" key="2">
    <source>
        <dbReference type="ARBA" id="ARBA00022448"/>
    </source>
</evidence>
<keyword evidence="5 9" id="KW-1133">Transmembrane helix</keyword>
<dbReference type="GO" id="GO:0005794">
    <property type="term" value="C:Golgi apparatus"/>
    <property type="evidence" value="ECO:0007669"/>
    <property type="project" value="TreeGrafter"/>
</dbReference>
<organism evidence="11 12">
    <name type="scientific">Volvox africanus</name>
    <dbReference type="NCBI Taxonomy" id="51714"/>
    <lineage>
        <taxon>Eukaryota</taxon>
        <taxon>Viridiplantae</taxon>
        <taxon>Chlorophyta</taxon>
        <taxon>core chlorophytes</taxon>
        <taxon>Chlorophyceae</taxon>
        <taxon>CS clade</taxon>
        <taxon>Chlamydomonadales</taxon>
        <taxon>Volvocaceae</taxon>
        <taxon>Volvox</taxon>
    </lineage>
</organism>
<keyword evidence="7 9" id="KW-0472">Membrane</keyword>
<gene>
    <name evidence="11" type="ORF">Vafri_9009</name>
</gene>
<evidence type="ECO:0000256" key="9">
    <source>
        <dbReference type="SAM" id="Phobius"/>
    </source>
</evidence>
<dbReference type="GO" id="GO:0005789">
    <property type="term" value="C:endoplasmic reticulum membrane"/>
    <property type="evidence" value="ECO:0007669"/>
    <property type="project" value="TreeGrafter"/>
</dbReference>
<evidence type="ECO:0000259" key="10">
    <source>
        <dbReference type="PROSITE" id="PS50192"/>
    </source>
</evidence>
<evidence type="ECO:0000256" key="1">
    <source>
        <dbReference type="ARBA" id="ARBA00004211"/>
    </source>
</evidence>
<keyword evidence="12" id="KW-1185">Reference proteome</keyword>
<dbReference type="InterPro" id="IPR044766">
    <property type="entry name" value="NPSN/SNAP25-like_N_SNARE"/>
</dbReference>
<comment type="subcellular location">
    <subcellularLocation>
        <location evidence="1">Membrane</location>
        <topology evidence="1">Single-pass type IV membrane protein</topology>
    </subcellularLocation>
</comment>
<keyword evidence="2" id="KW-0813">Transport</keyword>
<dbReference type="Pfam" id="PF12352">
    <property type="entry name" value="V-SNARE_C"/>
    <property type="match status" value="1"/>
</dbReference>
<dbReference type="GO" id="GO:0012507">
    <property type="term" value="C:ER to Golgi transport vesicle membrane"/>
    <property type="evidence" value="ECO:0007669"/>
    <property type="project" value="TreeGrafter"/>
</dbReference>
<dbReference type="PANTHER" id="PTHR21230">
    <property type="entry name" value="VESICLE TRANSPORT V-SNARE PROTEIN VTI1-RELATED"/>
    <property type="match status" value="1"/>
</dbReference>